<feature type="chain" id="PRO_5015340190" evidence="1">
    <location>
        <begin position="18"/>
        <end position="110"/>
    </location>
</feature>
<sequence length="110" mass="11857">MRIYGIIAMLLAGPAFAGPFDGTYGLEGWSCGEVGMDGGALAIRDGIFYGVESRCDLTNPVDIRGMNATLYDAECAGEGEVYGYRMMVMKTQEGINIINDGWVTQLRSCP</sequence>
<dbReference type="EMBL" id="OMOI01000002">
    <property type="protein sequence ID" value="SPF79258.1"/>
    <property type="molecule type" value="Genomic_DNA"/>
</dbReference>
<gene>
    <name evidence="2" type="ORF">ALP8811_03197</name>
</gene>
<evidence type="ECO:0000313" key="3">
    <source>
        <dbReference type="Proteomes" id="UP000244911"/>
    </source>
</evidence>
<feature type="signal peptide" evidence="1">
    <location>
        <begin position="1"/>
        <end position="17"/>
    </location>
</feature>
<protein>
    <submittedName>
        <fullName evidence="2">Uncharacterized protein</fullName>
    </submittedName>
</protein>
<keyword evidence="1" id="KW-0732">Signal</keyword>
<dbReference type="AlphaFoldDB" id="A0A2R8AT88"/>
<proteinExistence type="predicted"/>
<organism evidence="2 3">
    <name type="scientific">Aliiroseovarius pelagivivens</name>
    <dbReference type="NCBI Taxonomy" id="1639690"/>
    <lineage>
        <taxon>Bacteria</taxon>
        <taxon>Pseudomonadati</taxon>
        <taxon>Pseudomonadota</taxon>
        <taxon>Alphaproteobacteria</taxon>
        <taxon>Rhodobacterales</taxon>
        <taxon>Paracoccaceae</taxon>
        <taxon>Aliiroseovarius</taxon>
    </lineage>
</organism>
<dbReference type="RefSeq" id="WP_245924683.1">
    <property type="nucleotide sequence ID" value="NZ_OMOI01000002.1"/>
</dbReference>
<name>A0A2R8AT88_9RHOB</name>
<dbReference type="Proteomes" id="UP000244911">
    <property type="component" value="Unassembled WGS sequence"/>
</dbReference>
<reference evidence="2 3" key="1">
    <citation type="submission" date="2018-03" db="EMBL/GenBank/DDBJ databases">
        <authorList>
            <person name="Keele B.F."/>
        </authorList>
    </citation>
    <scope>NUCLEOTIDE SEQUENCE [LARGE SCALE GENOMIC DNA]</scope>
    <source>
        <strain evidence="2 3">CECT 8811</strain>
    </source>
</reference>
<evidence type="ECO:0000313" key="2">
    <source>
        <dbReference type="EMBL" id="SPF79258.1"/>
    </source>
</evidence>
<keyword evidence="3" id="KW-1185">Reference proteome</keyword>
<accession>A0A2R8AT88</accession>
<evidence type="ECO:0000256" key="1">
    <source>
        <dbReference type="SAM" id="SignalP"/>
    </source>
</evidence>